<dbReference type="SMART" id="SM00321">
    <property type="entry name" value="WSC"/>
    <property type="match status" value="1"/>
</dbReference>
<dbReference type="PROSITE" id="PS51212">
    <property type="entry name" value="WSC"/>
    <property type="match status" value="2"/>
</dbReference>
<evidence type="ECO:0000313" key="8">
    <source>
        <dbReference type="Proteomes" id="UP000070501"/>
    </source>
</evidence>
<protein>
    <submittedName>
        <fullName evidence="7">Pectate lyase superfamily protein-domain-containing protein</fullName>
    </submittedName>
</protein>
<dbReference type="EMBL" id="KQ964315">
    <property type="protein sequence ID" value="KXJ84885.1"/>
    <property type="molecule type" value="Genomic_DNA"/>
</dbReference>
<dbReference type="Proteomes" id="UP000070501">
    <property type="component" value="Unassembled WGS sequence"/>
</dbReference>
<evidence type="ECO:0000313" key="7">
    <source>
        <dbReference type="EMBL" id="KXJ84885.1"/>
    </source>
</evidence>
<keyword evidence="2" id="KW-0843">Virulence</keyword>
<feature type="domain" description="WSC" evidence="5">
    <location>
        <begin position="1392"/>
        <end position="1500"/>
    </location>
</feature>
<dbReference type="InterPro" id="IPR012334">
    <property type="entry name" value="Pectin_lyas_fold"/>
</dbReference>
<gene>
    <name evidence="7" type="ORF">Micbo1qcDRAFT_154601</name>
</gene>
<feature type="domain" description="LysM" evidence="6">
    <location>
        <begin position="1328"/>
        <end position="1378"/>
    </location>
</feature>
<dbReference type="InterPro" id="IPR052210">
    <property type="entry name" value="LysM1-like"/>
</dbReference>
<feature type="domain" description="WSC" evidence="5">
    <location>
        <begin position="1534"/>
        <end position="1628"/>
    </location>
</feature>
<dbReference type="Pfam" id="PF01476">
    <property type="entry name" value="LysM"/>
    <property type="match status" value="2"/>
</dbReference>
<dbReference type="CDD" id="cd23668">
    <property type="entry name" value="GH55_beta13glucanase-like"/>
    <property type="match status" value="1"/>
</dbReference>
<comment type="similarity">
    <text evidence="3">Belongs to the secreted LysM effector family.</text>
</comment>
<dbReference type="STRING" id="196109.A0A136IIS7"/>
<keyword evidence="4" id="KW-0732">Signal</keyword>
<dbReference type="CDD" id="cd00118">
    <property type="entry name" value="LysM"/>
    <property type="match status" value="2"/>
</dbReference>
<name>A0A136IIS7_9PEZI</name>
<dbReference type="InterPro" id="IPR002889">
    <property type="entry name" value="WSC_carb-bd"/>
</dbReference>
<organism evidence="7 8">
    <name type="scientific">Microdochium bolleyi</name>
    <dbReference type="NCBI Taxonomy" id="196109"/>
    <lineage>
        <taxon>Eukaryota</taxon>
        <taxon>Fungi</taxon>
        <taxon>Dikarya</taxon>
        <taxon>Ascomycota</taxon>
        <taxon>Pezizomycotina</taxon>
        <taxon>Sordariomycetes</taxon>
        <taxon>Xylariomycetidae</taxon>
        <taxon>Xylariales</taxon>
        <taxon>Microdochiaceae</taxon>
        <taxon>Microdochium</taxon>
    </lineage>
</organism>
<feature type="domain" description="LysM" evidence="6">
    <location>
        <begin position="1171"/>
        <end position="1216"/>
    </location>
</feature>
<dbReference type="InterPro" id="IPR036779">
    <property type="entry name" value="LysM_dom_sf"/>
</dbReference>
<feature type="signal peptide" evidence="4">
    <location>
        <begin position="1"/>
        <end position="21"/>
    </location>
</feature>
<proteinExistence type="inferred from homology"/>
<keyword evidence="1" id="KW-0147">Chitin-binding</keyword>
<dbReference type="OrthoDB" id="4726963at2759"/>
<dbReference type="InterPro" id="IPR024535">
    <property type="entry name" value="RHGA/B-epi-like_pectate_lyase"/>
</dbReference>
<keyword evidence="8" id="KW-1185">Reference proteome</keyword>
<dbReference type="Gene3D" id="3.10.350.10">
    <property type="entry name" value="LysM domain"/>
    <property type="match status" value="3"/>
</dbReference>
<sequence>MKPLVVCLALILSVASPGADALHNHNHHQAFHNRYHIHARQNQTANGTTNGRPASETAQDLVSKAHAVLRDFNGQILRNPHSIRYRRPDKAEAQALTQPAPLLRLDSSNATLSIMNITRRALNATTGDASTYTVPNEVAKAAKTVARIAISESGPGELELADKLRLQWQGKHNDTVAPEQAIQVDNGLWSFAITGSDGATAPNTTDGGSGETMAKRQTSSPSFWLETITQRGKAPFASNGYKVWRNVLDYGAKGDGTTDDTEAFNRAILDGERCRTAKCAGVTTRPATVYVPSGTYLISSPIIHLPYTELLGNPLARPIIVGSSSFVGLGVITSSAFTTRNAEWYIGGASTGSSAYRNIRNLVIDIRGVPQDASMAGIHWQASHASSVESVDVYMADGTRHAETTHVGIYVENGIGGFLGDLVFGVTYSGIIASGAKIAIGVLGTETLSSTLQDVVVSGCQVGISVVPGTGEGITSLSITDMRLHDTAIGIAVNEAQLRSRLNGIMLYNCGLDNVEHFVRDSATGRDILAGGAGSGRLEIDRYDIGHVVDGHDLSAFAQAPTESSAAPVRNTSLVSLRAMGSGLPQVRLYTRRRPSYGDLGGFQMMDAREHGAHGDGETRDDLVLNAILRTAANLSAVVYLPYGIYRLEDTLDVPIGTRLIGQAWPQLMAVGSNFNNATATRPAVRVGQPGEQGIVEMQGLTFISQGPAVGAVLLEWNIHEAGQGSAGLWDSHVQVGGSKGTMLDAGQCLAGAAASDSDCIGAALMVHVTASASAYMENVWLWVADVDIDDADAPMLDVKAGRGILVEGVQGPTWLYALAAAHATLYQAQLVEARNVAVVGLRTTTPPSQPVPPPPGPFVDSYFAQDPDYDTICAKGATCAFAAGLRIVASSGLHIVGAALYSLGNTLEHLHDASCIADLQDTLLSIEQQMPTHVVGIPGLAVAGTKQGRPRAPQQHQRDTPPIVARADGGTFAFTGYKLYTEGEVASLAMPAGCKRSLAATIFCDDLTRDFIKVAYRNSPGNQTTTDTVCAATCISAVQTWVRNVERFCPRLQWPSGLPGAAKGRYIWAGLNETCSVDVATGRYCNDVIADFTVKGNYDQMPRNELCQPCYTGRLRIMQASPYSAFDTTPWYGQAAAYVNSKCAQRIPTTAQPSLATPNPVPAPFCASGLWVNSASGDTCDSLAWAHNVSSASLFSGNNNITICANIPAGQRLCMPPKCNVHTVKDGETCLLIEALNLLEIDSIRANNPWLDRFCSNLQSTRRILGSVICLSPPGGSFTPGTPSNTSVGIPGHGSGHGGTGYYDKVAPVPDGVAGIAPGTAKSLCGAWAVVAPANDTCAAICRRSGITVDMLRRLNPSIPRDVDCTASLQPNVAYCVGEYQASLAEPDSLHFSDTGCWRVPTTALATSPLAVSTAVSLAQNATLSPPDCVKYCASQRFFPNSGNMAALLDGRTCICARHIEPDAERVLDSSFCATPCAGNAQKYPQCGGSSGSSGDGLNWGGNGAGTNIAPGTAVKIYTYGVEEGFRQYLNRGHAPHGCYLDENGQGLASDEKFDLALMRVEDCSAACLPSFHYFGVSGGNVCWCGNGLGQGTRRADNQAECNAPCSGNSTQICGGPQGRLSIFGLSRSPPQQLA</sequence>
<accession>A0A136IIS7</accession>
<evidence type="ECO:0000256" key="1">
    <source>
        <dbReference type="ARBA" id="ARBA00022669"/>
    </source>
</evidence>
<dbReference type="Pfam" id="PF12708">
    <property type="entry name" value="Pect-lyase_RHGA_epim"/>
    <property type="match status" value="2"/>
</dbReference>
<keyword evidence="7" id="KW-0456">Lyase</keyword>
<dbReference type="GO" id="GO:0008061">
    <property type="term" value="F:chitin binding"/>
    <property type="evidence" value="ECO:0007669"/>
    <property type="project" value="UniProtKB-KW"/>
</dbReference>
<feature type="chain" id="PRO_5007292698" evidence="4">
    <location>
        <begin position="22"/>
        <end position="1636"/>
    </location>
</feature>
<dbReference type="SUPFAM" id="SSF51126">
    <property type="entry name" value="Pectin lyase-like"/>
    <property type="match status" value="2"/>
</dbReference>
<dbReference type="PANTHER" id="PTHR34997">
    <property type="entry name" value="AM15"/>
    <property type="match status" value="1"/>
</dbReference>
<dbReference type="PANTHER" id="PTHR34997:SF16">
    <property type="entry name" value="LYSM DOMAIN-CONTAINING PROTEIN"/>
    <property type="match status" value="1"/>
</dbReference>
<evidence type="ECO:0000256" key="4">
    <source>
        <dbReference type="SAM" id="SignalP"/>
    </source>
</evidence>
<dbReference type="InterPro" id="IPR011050">
    <property type="entry name" value="Pectin_lyase_fold/virulence"/>
</dbReference>
<evidence type="ECO:0000259" key="6">
    <source>
        <dbReference type="PROSITE" id="PS51782"/>
    </source>
</evidence>
<dbReference type="Pfam" id="PF01822">
    <property type="entry name" value="WSC"/>
    <property type="match status" value="2"/>
</dbReference>
<evidence type="ECO:0000256" key="3">
    <source>
        <dbReference type="ARBA" id="ARBA00044955"/>
    </source>
</evidence>
<dbReference type="InParanoid" id="A0A136IIS7"/>
<reference evidence="8" key="1">
    <citation type="submission" date="2016-02" db="EMBL/GenBank/DDBJ databases">
        <title>Draft genome sequence of Microdochium bolleyi, a fungal endophyte of beachgrass.</title>
        <authorList>
            <consortium name="DOE Joint Genome Institute"/>
            <person name="David A.S."/>
            <person name="May G."/>
            <person name="Haridas S."/>
            <person name="Lim J."/>
            <person name="Wang M."/>
            <person name="Labutti K."/>
            <person name="Lipzen A."/>
            <person name="Barry K."/>
            <person name="Grigoriev I.V."/>
        </authorList>
    </citation>
    <scope>NUCLEOTIDE SEQUENCE [LARGE SCALE GENOMIC DNA]</scope>
    <source>
        <strain evidence="8">J235TASD1</strain>
    </source>
</reference>
<evidence type="ECO:0000256" key="2">
    <source>
        <dbReference type="ARBA" id="ARBA00023026"/>
    </source>
</evidence>
<dbReference type="InterPro" id="IPR018392">
    <property type="entry name" value="LysM"/>
</dbReference>
<dbReference type="Gene3D" id="2.160.20.10">
    <property type="entry name" value="Single-stranded right-handed beta-helix, Pectin lyase-like"/>
    <property type="match status" value="2"/>
</dbReference>
<dbReference type="GO" id="GO:0016829">
    <property type="term" value="F:lyase activity"/>
    <property type="evidence" value="ECO:0007669"/>
    <property type="project" value="UniProtKB-KW"/>
</dbReference>
<dbReference type="PROSITE" id="PS51782">
    <property type="entry name" value="LYSM"/>
    <property type="match status" value="2"/>
</dbReference>
<evidence type="ECO:0000259" key="5">
    <source>
        <dbReference type="PROSITE" id="PS51212"/>
    </source>
</evidence>